<accession>A0A1G9UAU4</accession>
<protein>
    <recommendedName>
        <fullName evidence="1">SnoaL-like domain-containing protein</fullName>
    </recommendedName>
</protein>
<dbReference type="Pfam" id="PF12680">
    <property type="entry name" value="SnoaL_2"/>
    <property type="match status" value="1"/>
</dbReference>
<dbReference type="AlphaFoldDB" id="A0A1G9UAU4"/>
<dbReference type="Proteomes" id="UP000199063">
    <property type="component" value="Unassembled WGS sequence"/>
</dbReference>
<organism evidence="2 3">
    <name type="scientific">Streptomyces wuyuanensis</name>
    <dbReference type="NCBI Taxonomy" id="1196353"/>
    <lineage>
        <taxon>Bacteria</taxon>
        <taxon>Bacillati</taxon>
        <taxon>Actinomycetota</taxon>
        <taxon>Actinomycetes</taxon>
        <taxon>Kitasatosporales</taxon>
        <taxon>Streptomycetaceae</taxon>
        <taxon>Streptomyces</taxon>
    </lineage>
</organism>
<dbReference type="GeneID" id="40830540"/>
<evidence type="ECO:0000259" key="1">
    <source>
        <dbReference type="Pfam" id="PF12680"/>
    </source>
</evidence>
<name>A0A1G9UAU4_9ACTN</name>
<feature type="domain" description="SnoaL-like" evidence="1">
    <location>
        <begin position="10"/>
        <end position="115"/>
    </location>
</feature>
<dbReference type="RefSeq" id="WP_093655347.1">
    <property type="nucleotide sequence ID" value="NZ_FNHI01000010.1"/>
</dbReference>
<proteinExistence type="predicted"/>
<dbReference type="InterPro" id="IPR032710">
    <property type="entry name" value="NTF2-like_dom_sf"/>
</dbReference>
<dbReference type="OrthoDB" id="8375282at2"/>
<keyword evidence="3" id="KW-1185">Reference proteome</keyword>
<evidence type="ECO:0000313" key="2">
    <source>
        <dbReference type="EMBL" id="SDM57077.1"/>
    </source>
</evidence>
<dbReference type="InterPro" id="IPR037401">
    <property type="entry name" value="SnoaL-like"/>
</dbReference>
<sequence length="134" mass="14648">MSEHPHSALVRRGYEAFGRGDMETLRSLLTADCVHHVPGGSRISGHYKGQDNILDLYRELGELTGGTLRVELRGAYPDGRGHVMAVHTYHADRGDRGIEMPGGLWFTIVGGKISDIDECVQDIDEADAFWGVAG</sequence>
<gene>
    <name evidence="2" type="ORF">SAMN05444921_11049</name>
</gene>
<dbReference type="SUPFAM" id="SSF54427">
    <property type="entry name" value="NTF2-like"/>
    <property type="match status" value="1"/>
</dbReference>
<dbReference type="Gene3D" id="3.10.450.50">
    <property type="match status" value="1"/>
</dbReference>
<evidence type="ECO:0000313" key="3">
    <source>
        <dbReference type="Proteomes" id="UP000199063"/>
    </source>
</evidence>
<dbReference type="EMBL" id="FNHI01000010">
    <property type="protein sequence ID" value="SDM57077.1"/>
    <property type="molecule type" value="Genomic_DNA"/>
</dbReference>
<dbReference type="STRING" id="1196353.SAMN05444921_11049"/>
<reference evidence="3" key="1">
    <citation type="submission" date="2016-10" db="EMBL/GenBank/DDBJ databases">
        <authorList>
            <person name="Varghese N."/>
            <person name="Submissions S."/>
        </authorList>
    </citation>
    <scope>NUCLEOTIDE SEQUENCE [LARGE SCALE GENOMIC DNA]</scope>
    <source>
        <strain evidence="3">CGMCC 4.7042</strain>
    </source>
</reference>